<protein>
    <recommendedName>
        <fullName evidence="3">HNH domain-containing protein</fullName>
    </recommendedName>
</protein>
<evidence type="ECO:0000313" key="2">
    <source>
        <dbReference type="Proteomes" id="UP000193801"/>
    </source>
</evidence>
<dbReference type="EMBL" id="LQPK01000022">
    <property type="protein sequence ID" value="ORW29203.1"/>
    <property type="molecule type" value="Genomic_DNA"/>
</dbReference>
<keyword evidence="2" id="KW-1185">Reference proteome</keyword>
<dbReference type="Proteomes" id="UP000193801">
    <property type="component" value="Unassembled WGS sequence"/>
</dbReference>
<dbReference type="RefSeq" id="WP_085097365.1">
    <property type="nucleotide sequence ID" value="NZ_LQPK01000022.1"/>
</dbReference>
<organism evidence="1 2">
    <name type="scientific">Mycobacterium paraense</name>
    <dbReference type="NCBI Taxonomy" id="767916"/>
    <lineage>
        <taxon>Bacteria</taxon>
        <taxon>Bacillati</taxon>
        <taxon>Actinomycetota</taxon>
        <taxon>Actinomycetes</taxon>
        <taxon>Mycobacteriales</taxon>
        <taxon>Mycobacteriaceae</taxon>
        <taxon>Mycobacterium</taxon>
        <taxon>Mycobacterium simiae complex</taxon>
    </lineage>
</organism>
<evidence type="ECO:0008006" key="3">
    <source>
        <dbReference type="Google" id="ProtNLM"/>
    </source>
</evidence>
<reference evidence="1 2" key="1">
    <citation type="journal article" date="2015" name="Emerg. Microbes Infect.">
        <title>Characterization of 17 strains belonging to the Mycobacterium simiae complex and description of Mycobacterium paraense sp. nov.</title>
        <authorList>
            <person name="Fusco da Costa A.R."/>
            <person name="Fedrizzi T."/>
            <person name="Lopes M.L."/>
            <person name="Pecorari M."/>
            <person name="Oliveira da Costa W.L."/>
            <person name="Giacobazzi E."/>
            <person name="da Costa Bahia J.R."/>
            <person name="De Sanctis V."/>
            <person name="Batista Lima K.V."/>
            <person name="Bertorelli R."/>
            <person name="Grottola A."/>
            <person name="Fabio A."/>
            <person name="Mariottini A."/>
            <person name="Ferretti P."/>
            <person name="Di Leva F."/>
            <person name="Fregni Serpini G."/>
            <person name="Tagliazucchi S."/>
            <person name="Rumpianesi F."/>
            <person name="Jousson O."/>
            <person name="Segata N."/>
            <person name="Tortoli E."/>
        </authorList>
    </citation>
    <scope>NUCLEOTIDE SEQUENCE [LARGE SCALE GENOMIC DNA]</scope>
    <source>
        <strain evidence="1 2">FI-07156</strain>
    </source>
</reference>
<gene>
    <name evidence="1" type="ORF">AWB91_24580</name>
</gene>
<proteinExistence type="predicted"/>
<name>A0ABX3VI72_9MYCO</name>
<comment type="caution">
    <text evidence="1">The sequence shown here is derived from an EMBL/GenBank/DDBJ whole genome shotgun (WGS) entry which is preliminary data.</text>
</comment>
<sequence length="104" mass="11270">MRDNFACIMCHRNDVPLQIGHLISVHDGHLVGLSDADLTSDDNLGVMCVECNSGLSKQSLPPRLIAAAIWAHRLHESKRAQRPAEVSSTAASYLKAEAVTIEHG</sequence>
<accession>A0ABX3VI72</accession>
<evidence type="ECO:0000313" key="1">
    <source>
        <dbReference type="EMBL" id="ORW29203.1"/>
    </source>
</evidence>